<evidence type="ECO:0000313" key="1">
    <source>
        <dbReference type="EMBL" id="MBD7935923.1"/>
    </source>
</evidence>
<name>A0ABR8QK63_9BACI</name>
<evidence type="ECO:0000313" key="2">
    <source>
        <dbReference type="Proteomes" id="UP000657931"/>
    </source>
</evidence>
<accession>A0ABR8QK63</accession>
<reference evidence="1 2" key="1">
    <citation type="submission" date="2020-08" db="EMBL/GenBank/DDBJ databases">
        <title>A Genomic Blueprint of the Chicken Gut Microbiome.</title>
        <authorList>
            <person name="Gilroy R."/>
            <person name="Ravi A."/>
            <person name="Getino M."/>
            <person name="Pursley I."/>
            <person name="Horton D.L."/>
            <person name="Alikhan N.-F."/>
            <person name="Baker D."/>
            <person name="Gharbi K."/>
            <person name="Hall N."/>
            <person name="Watson M."/>
            <person name="Adriaenssens E.M."/>
            <person name="Foster-Nyarko E."/>
            <person name="Jarju S."/>
            <person name="Secka A."/>
            <person name="Antonio M."/>
            <person name="Oren A."/>
            <person name="Chaudhuri R."/>
            <person name="La Ragione R.M."/>
            <person name="Hildebrand F."/>
            <person name="Pallen M.J."/>
        </authorList>
    </citation>
    <scope>NUCLEOTIDE SEQUENCE [LARGE SCALE GENOMIC DNA]</scope>
    <source>
        <strain evidence="1 2">Sa5YUA1</strain>
    </source>
</reference>
<comment type="caution">
    <text evidence="1">The sequence shown here is derived from an EMBL/GenBank/DDBJ whole genome shotgun (WGS) entry which is preliminary data.</text>
</comment>
<protein>
    <submittedName>
        <fullName evidence="1">Uncharacterized protein</fullName>
    </submittedName>
</protein>
<dbReference type="EMBL" id="JACSQT010000001">
    <property type="protein sequence ID" value="MBD7935923.1"/>
    <property type="molecule type" value="Genomic_DNA"/>
</dbReference>
<dbReference type="Proteomes" id="UP000657931">
    <property type="component" value="Unassembled WGS sequence"/>
</dbReference>
<dbReference type="RefSeq" id="WP_191810604.1">
    <property type="nucleotide sequence ID" value="NZ_JACSQT010000001.1"/>
</dbReference>
<sequence length="422" mass="50011">MQKLVQETHYIKDTKDKPTQPPINVIDSIMGSGKTSWAIQHMQEANPEEKFIYITPFLSEVQRVKTSVTNRKFVEPTNKGKGKLDNLKNLILNENDVVSTHALFQNADEEIIELLRVSNYTLILDEVMNVVEEFQLNQDDFKLLINSNMVFVEEATGVIRWNENSEYQQTKYNEIKTLSKTENLIYFENTILFWSFPVSVFHAFKEVYILTYLFQAQEQKYYYDMYNMTYDYKAVQKVNDKYLLVDHESKEPYDKSLLKSLINIYEGKLNDIGSEPFTLSWSWYEKDKNTSLVAKMKKNLYSYFRNNVKTPTPVNMWTCYKDHRKHLKGKGYTKGFVSHNARATNDFKDKESLAYVINRFIHPYKYKFFKSRGVEVNEEMYALSELIQWIWRSRIREGKPINLYIPSKRMRTLLIDYLEGGL</sequence>
<keyword evidence="2" id="KW-1185">Reference proteome</keyword>
<organism evidence="1 2">
    <name type="scientific">Cytobacillus stercorigallinarum</name>
    <dbReference type="NCBI Taxonomy" id="2762240"/>
    <lineage>
        <taxon>Bacteria</taxon>
        <taxon>Bacillati</taxon>
        <taxon>Bacillota</taxon>
        <taxon>Bacilli</taxon>
        <taxon>Bacillales</taxon>
        <taxon>Bacillaceae</taxon>
        <taxon>Cytobacillus</taxon>
    </lineage>
</organism>
<proteinExistence type="predicted"/>
<gene>
    <name evidence="1" type="ORF">H9655_02685</name>
</gene>